<reference evidence="8 9" key="1">
    <citation type="submission" date="2019-08" db="EMBL/GenBank/DDBJ databases">
        <title>Parahaliea maris sp. nov., isolated from the surface seawater.</title>
        <authorList>
            <person name="Liu Y."/>
        </authorList>
    </citation>
    <scope>NUCLEOTIDE SEQUENCE [LARGE SCALE GENOMIC DNA]</scope>
    <source>
        <strain evidence="8 9">S2-26</strain>
    </source>
</reference>
<sequence>MRLMFWIYRYIGAWAFTLVLQPVVLFYFLFHGEARRASREYLQQLHCFSGGSTPAPGPLASYRHLLAFSRSTVDKLGVWARPDLLQSVHFPKRHLLQAQLDSGRGAVLLGAHLGNLEICRSLSRGNPGLKLNILVHTRHADRFNHLLRDLALDAELELVEVSELSPATALRLSACVERGEFLVILADRVPVNSRGRCQRLPFLGRPAPFPEGPFILAGLLKCPVYTVFCTRTESGYDIDCQRLAERVHLPRKQRSEALRKYMASYVSTLENKARSAPLQWFNFYRFWDQSP</sequence>
<evidence type="ECO:0000256" key="4">
    <source>
        <dbReference type="ARBA" id="ARBA00022679"/>
    </source>
</evidence>
<protein>
    <submittedName>
        <fullName evidence="8">Acyltransferase</fullName>
    </submittedName>
</protein>
<dbReference type="InterPro" id="IPR014548">
    <property type="entry name" value="Ac_Trasf"/>
</dbReference>
<dbReference type="Proteomes" id="UP000321933">
    <property type="component" value="Unassembled WGS sequence"/>
</dbReference>
<dbReference type="PIRSF" id="PIRSF028561">
    <property type="entry name" value="Ac_Trasf"/>
    <property type="match status" value="1"/>
</dbReference>
<proteinExistence type="predicted"/>
<accession>A0A5C8ZSD9</accession>
<dbReference type="PANTHER" id="PTHR30606:SF9">
    <property type="entry name" value="LIPID A BIOSYNTHESIS LAUROYLTRANSFERASE"/>
    <property type="match status" value="1"/>
</dbReference>
<dbReference type="OrthoDB" id="9808633at2"/>
<gene>
    <name evidence="8" type="ORF">FVW59_13990</name>
</gene>
<name>A0A5C8ZSD9_9GAMM</name>
<keyword evidence="9" id="KW-1185">Reference proteome</keyword>
<keyword evidence="5 7" id="KW-0472">Membrane</keyword>
<dbReference type="PANTHER" id="PTHR30606">
    <property type="entry name" value="LIPID A BIOSYNTHESIS LAUROYL ACYLTRANSFERASE"/>
    <property type="match status" value="1"/>
</dbReference>
<organism evidence="8 9">
    <name type="scientific">Parahaliea aestuarii</name>
    <dbReference type="NCBI Taxonomy" id="1852021"/>
    <lineage>
        <taxon>Bacteria</taxon>
        <taxon>Pseudomonadati</taxon>
        <taxon>Pseudomonadota</taxon>
        <taxon>Gammaproteobacteria</taxon>
        <taxon>Cellvibrionales</taxon>
        <taxon>Halieaceae</taxon>
        <taxon>Parahaliea</taxon>
    </lineage>
</organism>
<evidence type="ECO:0000256" key="7">
    <source>
        <dbReference type="SAM" id="Phobius"/>
    </source>
</evidence>
<keyword evidence="6 8" id="KW-0012">Acyltransferase</keyword>
<evidence type="ECO:0000256" key="5">
    <source>
        <dbReference type="ARBA" id="ARBA00023136"/>
    </source>
</evidence>
<evidence type="ECO:0000256" key="3">
    <source>
        <dbReference type="ARBA" id="ARBA00022519"/>
    </source>
</evidence>
<evidence type="ECO:0000256" key="6">
    <source>
        <dbReference type="ARBA" id="ARBA00023315"/>
    </source>
</evidence>
<dbReference type="EMBL" id="VRYZ01000006">
    <property type="protein sequence ID" value="TXS90649.1"/>
    <property type="molecule type" value="Genomic_DNA"/>
</dbReference>
<dbReference type="Pfam" id="PF03279">
    <property type="entry name" value="Lip_A_acyltrans"/>
    <property type="match status" value="1"/>
</dbReference>
<dbReference type="GO" id="GO:0016746">
    <property type="term" value="F:acyltransferase activity"/>
    <property type="evidence" value="ECO:0007669"/>
    <property type="project" value="UniProtKB-KW"/>
</dbReference>
<comment type="subcellular location">
    <subcellularLocation>
        <location evidence="1">Cell inner membrane</location>
    </subcellularLocation>
</comment>
<keyword evidence="4 8" id="KW-0808">Transferase</keyword>
<dbReference type="AlphaFoldDB" id="A0A5C8ZSD9"/>
<dbReference type="CDD" id="cd07984">
    <property type="entry name" value="LPLAT_LABLAT-like"/>
    <property type="match status" value="1"/>
</dbReference>
<evidence type="ECO:0000313" key="8">
    <source>
        <dbReference type="EMBL" id="TXS90649.1"/>
    </source>
</evidence>
<evidence type="ECO:0000313" key="9">
    <source>
        <dbReference type="Proteomes" id="UP000321933"/>
    </source>
</evidence>
<evidence type="ECO:0000256" key="1">
    <source>
        <dbReference type="ARBA" id="ARBA00004533"/>
    </source>
</evidence>
<comment type="caution">
    <text evidence="8">The sequence shown here is derived from an EMBL/GenBank/DDBJ whole genome shotgun (WGS) entry which is preliminary data.</text>
</comment>
<keyword evidence="7" id="KW-0812">Transmembrane</keyword>
<feature type="transmembrane region" description="Helical" evidence="7">
    <location>
        <begin position="6"/>
        <end position="30"/>
    </location>
</feature>
<keyword evidence="2" id="KW-1003">Cell membrane</keyword>
<dbReference type="InterPro" id="IPR004960">
    <property type="entry name" value="LipA_acyltrans"/>
</dbReference>
<dbReference type="GO" id="GO:0005886">
    <property type="term" value="C:plasma membrane"/>
    <property type="evidence" value="ECO:0007669"/>
    <property type="project" value="UniProtKB-SubCell"/>
</dbReference>
<evidence type="ECO:0000256" key="2">
    <source>
        <dbReference type="ARBA" id="ARBA00022475"/>
    </source>
</evidence>
<keyword evidence="7" id="KW-1133">Transmembrane helix</keyword>
<keyword evidence="3" id="KW-0997">Cell inner membrane</keyword>
<dbReference type="GO" id="GO:0009247">
    <property type="term" value="P:glycolipid biosynthetic process"/>
    <property type="evidence" value="ECO:0007669"/>
    <property type="project" value="UniProtKB-ARBA"/>
</dbReference>